<keyword evidence="2" id="KW-1185">Reference proteome</keyword>
<dbReference type="Proteomes" id="UP000756921">
    <property type="component" value="Unassembled WGS sequence"/>
</dbReference>
<dbReference type="OrthoDB" id="10486802at2759"/>
<dbReference type="AlphaFoldDB" id="A0A9P6GRV5"/>
<reference evidence="1" key="1">
    <citation type="journal article" date="2020" name="Mol. Plant Microbe Interact.">
        <title>Genome Sequence of the Biocontrol Agent Coniothyrium minitans strain Conio (IMI 134523).</title>
        <authorList>
            <person name="Patel D."/>
            <person name="Shittu T.A."/>
            <person name="Baroncelli R."/>
            <person name="Muthumeenakshi S."/>
            <person name="Osborne T.H."/>
            <person name="Janganan T.K."/>
            <person name="Sreenivasaprasad S."/>
        </authorList>
    </citation>
    <scope>NUCLEOTIDE SEQUENCE</scope>
    <source>
        <strain evidence="1">Conio</strain>
    </source>
</reference>
<evidence type="ECO:0000313" key="1">
    <source>
        <dbReference type="EMBL" id="KAF9740732.1"/>
    </source>
</evidence>
<organism evidence="1 2">
    <name type="scientific">Paraphaeosphaeria minitans</name>
    <dbReference type="NCBI Taxonomy" id="565426"/>
    <lineage>
        <taxon>Eukaryota</taxon>
        <taxon>Fungi</taxon>
        <taxon>Dikarya</taxon>
        <taxon>Ascomycota</taxon>
        <taxon>Pezizomycotina</taxon>
        <taxon>Dothideomycetes</taxon>
        <taxon>Pleosporomycetidae</taxon>
        <taxon>Pleosporales</taxon>
        <taxon>Massarineae</taxon>
        <taxon>Didymosphaeriaceae</taxon>
        <taxon>Paraphaeosphaeria</taxon>
    </lineage>
</organism>
<gene>
    <name evidence="1" type="ORF">PMIN01_00271</name>
</gene>
<evidence type="ECO:0000313" key="2">
    <source>
        <dbReference type="Proteomes" id="UP000756921"/>
    </source>
</evidence>
<accession>A0A9P6GRV5</accession>
<name>A0A9P6GRV5_9PLEO</name>
<proteinExistence type="predicted"/>
<dbReference type="EMBL" id="WJXW01000001">
    <property type="protein sequence ID" value="KAF9740732.1"/>
    <property type="molecule type" value="Genomic_DNA"/>
</dbReference>
<protein>
    <submittedName>
        <fullName evidence="1">Uncharacterized protein</fullName>
    </submittedName>
</protein>
<sequence>MDPLTLRPAFAPLPVSARLVLSHRDVATPHLESTHTVAIPLDECAVAAYTSCIIHTESHRPERCSGRTDLYDSGMIHCLHKPNHPSPAQAMTQPYSGSRSIVFAAMPLQRGFAALADYLTGRPHLSRCLSSLACIHLSV</sequence>
<comment type="caution">
    <text evidence="1">The sequence shown here is derived from an EMBL/GenBank/DDBJ whole genome shotgun (WGS) entry which is preliminary data.</text>
</comment>